<dbReference type="Proteomes" id="UP000674938">
    <property type="component" value="Unassembled WGS sequence"/>
</dbReference>
<evidence type="ECO:0000313" key="1">
    <source>
        <dbReference type="EMBL" id="MBP1043778.1"/>
    </source>
</evidence>
<proteinExistence type="predicted"/>
<dbReference type="AlphaFoldDB" id="A0A940PIZ5"/>
<gene>
    <name evidence="1" type="ORF">I6N95_22370</name>
</gene>
<accession>A0A940PIZ5</accession>
<keyword evidence="2" id="KW-1185">Reference proteome</keyword>
<evidence type="ECO:0000313" key="2">
    <source>
        <dbReference type="Proteomes" id="UP000674938"/>
    </source>
</evidence>
<organism evidence="1 2">
    <name type="scientific">Vagococcus allomyrinae</name>
    <dbReference type="NCBI Taxonomy" id="2794353"/>
    <lineage>
        <taxon>Bacteria</taxon>
        <taxon>Bacillati</taxon>
        <taxon>Bacillota</taxon>
        <taxon>Bacilli</taxon>
        <taxon>Lactobacillales</taxon>
        <taxon>Enterococcaceae</taxon>
        <taxon>Vagococcus</taxon>
    </lineage>
</organism>
<comment type="caution">
    <text evidence="1">The sequence shown here is derived from an EMBL/GenBank/DDBJ whole genome shotgun (WGS) entry which is preliminary data.</text>
</comment>
<protein>
    <submittedName>
        <fullName evidence="1">DUF3892 domain-containing protein</fullName>
    </submittedName>
</protein>
<name>A0A940PIZ5_9ENTE</name>
<reference evidence="1" key="1">
    <citation type="submission" date="2020-12" db="EMBL/GenBank/DDBJ databases">
        <title>Vagococcus allomyrinae sp. nov. and Enterococcus lavae sp. nov., isolated from the larvae of Allomyrina dichotoma.</title>
        <authorList>
            <person name="Lee S.D."/>
        </authorList>
    </citation>
    <scope>NUCLEOTIDE SEQUENCE</scope>
    <source>
        <strain evidence="1">BWB3-3</strain>
    </source>
</reference>
<dbReference type="EMBL" id="JAEEGA010000019">
    <property type="protein sequence ID" value="MBP1043778.1"/>
    <property type="molecule type" value="Genomic_DNA"/>
</dbReference>
<sequence length="90" mass="10774">MINYQVTHIRRRSTDRESTESIFEVRLNNGDHLTIDTLISYIDMGFTYYYRDQRNQKITIESFHPFYKQSFIRSNNHMGVSDCLLSLPSF</sequence>